<evidence type="ECO:0000256" key="4">
    <source>
        <dbReference type="ARBA" id="ARBA00022801"/>
    </source>
</evidence>
<dbReference type="InterPro" id="IPR036264">
    <property type="entry name" value="Bact_exopeptidase_dim_dom"/>
</dbReference>
<dbReference type="InterPro" id="IPR010161">
    <property type="entry name" value="Peptidase_M20B"/>
</dbReference>
<evidence type="ECO:0000256" key="2">
    <source>
        <dbReference type="ARBA" id="ARBA00022670"/>
    </source>
</evidence>
<protein>
    <recommendedName>
        <fullName evidence="7">Peptidase T</fullName>
        <ecNumber evidence="7">3.4.11.4</ecNumber>
    </recommendedName>
</protein>
<dbReference type="RefSeq" id="WP_109358424.1">
    <property type="nucleotide sequence ID" value="NZ_QFRJ01000002.1"/>
</dbReference>
<proteinExistence type="inferred from homology"/>
<dbReference type="GO" id="GO:0006518">
    <property type="term" value="P:peptide metabolic process"/>
    <property type="evidence" value="ECO:0007669"/>
    <property type="project" value="InterPro"/>
</dbReference>
<dbReference type="NCBIfam" id="TIGR01882">
    <property type="entry name" value="peptidase-T"/>
    <property type="match status" value="1"/>
</dbReference>
<keyword evidence="12" id="KW-1185">Reference proteome</keyword>
<dbReference type="Gene3D" id="3.40.630.10">
    <property type="entry name" value="Zn peptidases"/>
    <property type="match status" value="1"/>
</dbReference>
<dbReference type="OrthoDB" id="9804934at2"/>
<dbReference type="Proteomes" id="UP000245370">
    <property type="component" value="Unassembled WGS sequence"/>
</dbReference>
<keyword evidence="6" id="KW-0482">Metalloprotease</keyword>
<comment type="cofactor">
    <cofactor evidence="9">
        <name>Zn(2+)</name>
        <dbReference type="ChEBI" id="CHEBI:29105"/>
    </cofactor>
    <text evidence="9">Binds 2 Zn(2+) ions per subunit.</text>
</comment>
<feature type="binding site" evidence="9">
    <location>
        <position position="147"/>
    </location>
    <ligand>
        <name>Zn(2+)</name>
        <dbReference type="ChEBI" id="CHEBI:29105"/>
        <label>1</label>
    </ligand>
</feature>
<keyword evidence="4" id="KW-0378">Hydrolase</keyword>
<dbReference type="AlphaFoldDB" id="A0A2U2XEW5"/>
<dbReference type="InterPro" id="IPR011650">
    <property type="entry name" value="Peptidase_M20_dimer"/>
</dbReference>
<dbReference type="GO" id="GO:0008237">
    <property type="term" value="F:metallopeptidase activity"/>
    <property type="evidence" value="ECO:0007669"/>
    <property type="project" value="UniProtKB-KW"/>
</dbReference>
<accession>A0A2U2XEW5</accession>
<dbReference type="Pfam" id="PF01546">
    <property type="entry name" value="Peptidase_M20"/>
    <property type="match status" value="1"/>
</dbReference>
<gene>
    <name evidence="11" type="primary">pepT</name>
    <name evidence="11" type="ORF">DIT68_03485</name>
</gene>
<dbReference type="Pfam" id="PF07687">
    <property type="entry name" value="M20_dimer"/>
    <property type="match status" value="1"/>
</dbReference>
<evidence type="ECO:0000256" key="3">
    <source>
        <dbReference type="ARBA" id="ARBA00022723"/>
    </source>
</evidence>
<evidence type="ECO:0000256" key="6">
    <source>
        <dbReference type="ARBA" id="ARBA00023049"/>
    </source>
</evidence>
<sequence>MAIKDYNHKVAERLMRYVQIDTTADPNSTSFPSTEIQKDLGRLLLQELLDLGVEDAEMDEWGYVFGTVKGNTENDVPTVCFCAHMDTAPDVTGKNVKPILHKNYDGNPITLPDDNSQVITTEKHPYLKEKVGDDLITASGLTLLGADDKAGVACIMDFVEYLMGNPGIKHGDIRILFTPDEEVGRGVDHLDMEKLNADYGYTLDGGVLGSIEDESFSADAVKITIHGVSAHPGYAKGKIVNALKIGGKILAALPNDSWSPETTEGREGFVHPTSFDGIQEKATIGFIIRDHETSKLAEYEARLKEIAEKVIAEYPAASMDFEITEQYRNMKEVLKTVPFVTDYAIEAMKKSDITPRPVIIRGGTDGSRLSFMGLPCPNLFTGEMAIHSKHEYVSVQDMQKAVQTMGELVQIWEQHV</sequence>
<evidence type="ECO:0000259" key="10">
    <source>
        <dbReference type="Pfam" id="PF07687"/>
    </source>
</evidence>
<dbReference type="PIRSF" id="PIRSF037215">
    <property type="entry name" value="Peptidase_M20B"/>
    <property type="match status" value="1"/>
</dbReference>
<dbReference type="PANTHER" id="PTHR42994">
    <property type="entry name" value="PEPTIDASE T"/>
    <property type="match status" value="1"/>
</dbReference>
<feature type="binding site" evidence="9">
    <location>
        <position position="147"/>
    </location>
    <ligand>
        <name>Zn(2+)</name>
        <dbReference type="ChEBI" id="CHEBI:29105"/>
        <label>2</label>
    </ligand>
</feature>
<evidence type="ECO:0000313" key="12">
    <source>
        <dbReference type="Proteomes" id="UP000245370"/>
    </source>
</evidence>
<name>A0A2U2XEW5_9FLAO</name>
<dbReference type="NCBIfam" id="NF003976">
    <property type="entry name" value="PRK05469.1"/>
    <property type="match status" value="1"/>
</dbReference>
<dbReference type="PROSITE" id="PS00759">
    <property type="entry name" value="ARGE_DAPE_CPG2_2"/>
    <property type="match status" value="1"/>
</dbReference>
<evidence type="ECO:0000313" key="11">
    <source>
        <dbReference type="EMBL" id="PWH86313.1"/>
    </source>
</evidence>
<evidence type="ECO:0000256" key="9">
    <source>
        <dbReference type="PIRSR" id="PIRSR037215-2"/>
    </source>
</evidence>
<dbReference type="InterPro" id="IPR001261">
    <property type="entry name" value="ArgE/DapE_CS"/>
</dbReference>
<comment type="similarity">
    <text evidence="1">Belongs to the peptidase M20B family.</text>
</comment>
<feature type="binding site" evidence="9">
    <location>
        <position position="204"/>
    </location>
    <ligand>
        <name>Zn(2+)</name>
        <dbReference type="ChEBI" id="CHEBI:29105"/>
        <label>1</label>
    </ligand>
</feature>
<feature type="active site" description="Proton acceptor" evidence="8">
    <location>
        <position position="181"/>
    </location>
</feature>
<evidence type="ECO:0000256" key="7">
    <source>
        <dbReference type="NCBIfam" id="TIGR01882"/>
    </source>
</evidence>
<dbReference type="PANTHER" id="PTHR42994:SF1">
    <property type="entry name" value="PEPTIDASE T"/>
    <property type="match status" value="1"/>
</dbReference>
<dbReference type="NCBIfam" id="NF009920">
    <property type="entry name" value="PRK13381.1"/>
    <property type="match status" value="1"/>
</dbReference>
<comment type="caution">
    <text evidence="11">The sequence shown here is derived from an EMBL/GenBank/DDBJ whole genome shotgun (WGS) entry which is preliminary data.</text>
</comment>
<dbReference type="Gene3D" id="3.30.70.360">
    <property type="match status" value="1"/>
</dbReference>
<reference evidence="11 12" key="2">
    <citation type="submission" date="2018-05" db="EMBL/GenBank/DDBJ databases">
        <authorList>
            <person name="Lanie J.A."/>
            <person name="Ng W.-L."/>
            <person name="Kazmierczak K.M."/>
            <person name="Andrzejewski T.M."/>
            <person name="Davidsen T.M."/>
            <person name="Wayne K.J."/>
            <person name="Tettelin H."/>
            <person name="Glass J.I."/>
            <person name="Rusch D."/>
            <person name="Podicherti R."/>
            <person name="Tsui H.-C.T."/>
            <person name="Winkler M.E."/>
        </authorList>
    </citation>
    <scope>NUCLEOTIDE SEQUENCE [LARGE SCALE GENOMIC DNA]</scope>
    <source>
        <strain evidence="11 12">C305</strain>
    </source>
</reference>
<feature type="active site" evidence="8">
    <location>
        <position position="86"/>
    </location>
</feature>
<reference evidence="11 12" key="1">
    <citation type="submission" date="2018-05" db="EMBL/GenBank/DDBJ databases">
        <title>Brumimicrobium oceani sp. nov., isolated from coastal sediment.</title>
        <authorList>
            <person name="Kou Y."/>
        </authorList>
    </citation>
    <scope>NUCLEOTIDE SEQUENCE [LARGE SCALE GENOMIC DNA]</scope>
    <source>
        <strain evidence="11 12">C305</strain>
    </source>
</reference>
<feature type="binding site" evidence="9">
    <location>
        <position position="84"/>
    </location>
    <ligand>
        <name>Zn(2+)</name>
        <dbReference type="ChEBI" id="CHEBI:29105"/>
        <label>1</label>
    </ligand>
</feature>
<evidence type="ECO:0000256" key="8">
    <source>
        <dbReference type="PIRSR" id="PIRSR037215-1"/>
    </source>
</evidence>
<dbReference type="GO" id="GO:0006508">
    <property type="term" value="P:proteolysis"/>
    <property type="evidence" value="ECO:0007669"/>
    <property type="project" value="UniProtKB-UniRule"/>
</dbReference>
<dbReference type="EMBL" id="QFRJ01000002">
    <property type="protein sequence ID" value="PWH86313.1"/>
    <property type="molecule type" value="Genomic_DNA"/>
</dbReference>
<feature type="domain" description="Peptidase M20 dimerisation" evidence="10">
    <location>
        <begin position="216"/>
        <end position="314"/>
    </location>
</feature>
<dbReference type="SUPFAM" id="SSF53187">
    <property type="entry name" value="Zn-dependent exopeptidases"/>
    <property type="match status" value="1"/>
</dbReference>
<dbReference type="EC" id="3.4.11.4" evidence="7"/>
<evidence type="ECO:0000256" key="5">
    <source>
        <dbReference type="ARBA" id="ARBA00022833"/>
    </source>
</evidence>
<dbReference type="GO" id="GO:0045148">
    <property type="term" value="F:tripeptide aminopeptidase activity"/>
    <property type="evidence" value="ECO:0007669"/>
    <property type="project" value="UniProtKB-UniRule"/>
</dbReference>
<keyword evidence="2" id="KW-0645">Protease</keyword>
<dbReference type="GO" id="GO:0005829">
    <property type="term" value="C:cytosol"/>
    <property type="evidence" value="ECO:0007669"/>
    <property type="project" value="TreeGrafter"/>
</dbReference>
<dbReference type="SUPFAM" id="SSF55031">
    <property type="entry name" value="Bacterial exopeptidase dimerisation domain"/>
    <property type="match status" value="1"/>
</dbReference>
<evidence type="ECO:0000256" key="1">
    <source>
        <dbReference type="ARBA" id="ARBA00009692"/>
    </source>
</evidence>
<keyword evidence="5 9" id="KW-0862">Zinc</keyword>
<dbReference type="GO" id="GO:0008270">
    <property type="term" value="F:zinc ion binding"/>
    <property type="evidence" value="ECO:0007669"/>
    <property type="project" value="InterPro"/>
</dbReference>
<feature type="binding site" evidence="9">
    <location>
        <position position="387"/>
    </location>
    <ligand>
        <name>Zn(2+)</name>
        <dbReference type="ChEBI" id="CHEBI:29105"/>
        <label>2</label>
    </ligand>
</feature>
<organism evidence="11 12">
    <name type="scientific">Brumimicrobium oceani</name>
    <dbReference type="NCBI Taxonomy" id="2100725"/>
    <lineage>
        <taxon>Bacteria</taxon>
        <taxon>Pseudomonadati</taxon>
        <taxon>Bacteroidota</taxon>
        <taxon>Flavobacteriia</taxon>
        <taxon>Flavobacteriales</taxon>
        <taxon>Crocinitomicaceae</taxon>
        <taxon>Brumimicrobium</taxon>
    </lineage>
</organism>
<dbReference type="InterPro" id="IPR002933">
    <property type="entry name" value="Peptidase_M20"/>
</dbReference>
<keyword evidence="3 9" id="KW-0479">Metal-binding</keyword>
<feature type="binding site" evidence="9">
    <location>
        <position position="182"/>
    </location>
    <ligand>
        <name>Zn(2+)</name>
        <dbReference type="ChEBI" id="CHEBI:29105"/>
        <label>2</label>
    </ligand>
</feature>